<gene>
    <name evidence="2" type="ordered locus">BBPR_0065</name>
</gene>
<dbReference type="HOGENOM" id="CLU_125902_0_0_11"/>
<sequence>MGARIGARMFSREDWRRAVDLHFMEGMTIRKVVTELGYPSEGALAKWVREDPRYTGACRRSYTLECKTNAARRALGGEPLARVAHDTGCTLTSMYQWMRRYRSEGILGLMNGRNAPAPAGPVPTAGDDVEELRRQVEALRLENAVMRETIIVCLCSM</sequence>
<keyword evidence="1" id="KW-0175">Coiled coil</keyword>
<protein>
    <submittedName>
        <fullName evidence="2">IS3 family transposase</fullName>
    </submittedName>
</protein>
<organism evidence="2 3">
    <name type="scientific">Bifidobacterium bifidum (strain PRL2010)</name>
    <dbReference type="NCBI Taxonomy" id="702459"/>
    <lineage>
        <taxon>Bacteria</taxon>
        <taxon>Bacillati</taxon>
        <taxon>Actinomycetota</taxon>
        <taxon>Actinomycetes</taxon>
        <taxon>Bifidobacteriales</taxon>
        <taxon>Bifidobacteriaceae</taxon>
        <taxon>Bifidobacterium</taxon>
    </lineage>
</organism>
<dbReference type="PANTHER" id="PTHR33215">
    <property type="entry name" value="PROTEIN DISTAL ANTENNA"/>
    <property type="match status" value="1"/>
</dbReference>
<evidence type="ECO:0000256" key="1">
    <source>
        <dbReference type="SAM" id="Coils"/>
    </source>
</evidence>
<accession>A0A0H3EA67</accession>
<dbReference type="KEGG" id="bbp:BBPR_0065"/>
<reference evidence="2 3" key="1">
    <citation type="journal article" date="2010" name="Proc. Natl. Acad. Sci. U.S.A.">
        <title>Genome analysis of Bifidobacterium bifidum PRL2010 reveals metabolic pathways for host-derived glycan foraging.</title>
        <authorList>
            <person name="Turroni F."/>
            <person name="Bottacini F."/>
            <person name="Foroni E."/>
            <person name="Mulder I."/>
            <person name="Kim J.H."/>
            <person name="Zomer A."/>
            <person name="Sanchez B."/>
            <person name="Bidossi A."/>
            <person name="Ferrarini A."/>
            <person name="Giubellini V."/>
            <person name="Delledonne M."/>
            <person name="Henrissat B."/>
            <person name="Coutinho P."/>
            <person name="Oggioni M."/>
            <person name="Fitzgerald G.F."/>
            <person name="Mills D."/>
            <person name="Margolles A."/>
            <person name="Kelly D."/>
            <person name="van Sinderen D."/>
            <person name="Ventura M."/>
        </authorList>
    </citation>
    <scope>NUCLEOTIDE SEQUENCE [LARGE SCALE GENOMIC DNA]</scope>
    <source>
        <strain evidence="2 3">PRL2010</strain>
    </source>
</reference>
<dbReference type="eggNOG" id="COG2963">
    <property type="taxonomic scope" value="Bacteria"/>
</dbReference>
<dbReference type="SUPFAM" id="SSF46689">
    <property type="entry name" value="Homeodomain-like"/>
    <property type="match status" value="1"/>
</dbReference>
<dbReference type="OrthoDB" id="3197202at2"/>
<dbReference type="EMBL" id="CP001840">
    <property type="protein sequence ID" value="ADP35203.1"/>
    <property type="molecule type" value="Genomic_DNA"/>
</dbReference>
<dbReference type="InterPro" id="IPR009057">
    <property type="entry name" value="Homeodomain-like_sf"/>
</dbReference>
<dbReference type="PATRIC" id="fig|702459.3.peg.69"/>
<dbReference type="InterPro" id="IPR051839">
    <property type="entry name" value="RD_transcriptional_regulator"/>
</dbReference>
<dbReference type="PANTHER" id="PTHR33215:SF13">
    <property type="entry name" value="PROTEIN DISTAL ANTENNA"/>
    <property type="match status" value="1"/>
</dbReference>
<dbReference type="Proteomes" id="UP000002312">
    <property type="component" value="Chromosome"/>
</dbReference>
<proteinExistence type="predicted"/>
<feature type="coiled-coil region" evidence="1">
    <location>
        <begin position="122"/>
        <end position="149"/>
    </location>
</feature>
<dbReference type="AlphaFoldDB" id="A0A0H3EA67"/>
<name>A0A0H3EA67_BIFBP</name>
<evidence type="ECO:0000313" key="2">
    <source>
        <dbReference type="EMBL" id="ADP35203.1"/>
    </source>
</evidence>
<evidence type="ECO:0000313" key="3">
    <source>
        <dbReference type="Proteomes" id="UP000002312"/>
    </source>
</evidence>